<keyword evidence="4" id="KW-0496">Mitochondrion</keyword>
<comment type="subcellular location">
    <subcellularLocation>
        <location evidence="1">Mitochondrion inner membrane</location>
        <topology evidence="1">Single-pass membrane protein</topology>
    </subcellularLocation>
</comment>
<dbReference type="PANTHER" id="PTHR12763">
    <property type="match status" value="1"/>
</dbReference>
<evidence type="ECO:0000313" key="7">
    <source>
        <dbReference type="Proteomes" id="UP000531151"/>
    </source>
</evidence>
<feature type="non-terminal residue" evidence="6">
    <location>
        <position position="1"/>
    </location>
</feature>
<dbReference type="OrthoDB" id="240298at2759"/>
<proteinExistence type="predicted"/>
<dbReference type="AlphaFoldDB" id="A0A7K4JNL8"/>
<dbReference type="GO" id="GO:0001671">
    <property type="term" value="F:ATPase activator activity"/>
    <property type="evidence" value="ECO:0007669"/>
    <property type="project" value="TreeGrafter"/>
</dbReference>
<evidence type="ECO:0000256" key="2">
    <source>
        <dbReference type="ARBA" id="ARBA00022792"/>
    </source>
</evidence>
<dbReference type="PANTHER" id="PTHR12763:SF7">
    <property type="entry name" value="DNAJ HOMOLOG SUBFAMILY C MEMBER 15"/>
    <property type="match status" value="1"/>
</dbReference>
<protein>
    <submittedName>
        <fullName evidence="6">DJC15 protein</fullName>
    </submittedName>
</protein>
<evidence type="ECO:0000256" key="4">
    <source>
        <dbReference type="ARBA" id="ARBA00023128"/>
    </source>
</evidence>
<accession>A0A7K4JNL8</accession>
<reference evidence="6 7" key="1">
    <citation type="submission" date="2019-09" db="EMBL/GenBank/DDBJ databases">
        <title>Bird 10,000 Genomes (B10K) Project - Family phase.</title>
        <authorList>
            <person name="Zhang G."/>
        </authorList>
    </citation>
    <scope>NUCLEOTIDE SEQUENCE [LARGE SCALE GENOMIC DNA]</scope>
    <source>
        <strain evidence="6">B10K-CU-031-07</strain>
        <tissue evidence="6">Muscle</tissue>
    </source>
</reference>
<dbReference type="GO" id="GO:0030150">
    <property type="term" value="P:protein import into mitochondrial matrix"/>
    <property type="evidence" value="ECO:0007669"/>
    <property type="project" value="TreeGrafter"/>
</dbReference>
<evidence type="ECO:0000313" key="6">
    <source>
        <dbReference type="EMBL" id="NWH66902.1"/>
    </source>
</evidence>
<dbReference type="InterPro" id="IPR036869">
    <property type="entry name" value="J_dom_sf"/>
</dbReference>
<dbReference type="SUPFAM" id="SSF46565">
    <property type="entry name" value="Chaperone J-domain"/>
    <property type="match status" value="1"/>
</dbReference>
<name>A0A7K4JNL8_GEOCA</name>
<gene>
    <name evidence="6" type="primary">Dnajc15</name>
    <name evidence="6" type="ORF">GEOCAL_R13641</name>
</gene>
<dbReference type="EMBL" id="VWPV01032156">
    <property type="protein sequence ID" value="NWH66902.1"/>
    <property type="molecule type" value="Genomic_DNA"/>
</dbReference>
<feature type="non-terminal residue" evidence="6">
    <location>
        <position position="121"/>
    </location>
</feature>
<dbReference type="FunFam" id="1.10.287.110:FF:000001">
    <property type="entry name" value="Import inner membrane translocase subunit tim14"/>
    <property type="match status" value="1"/>
</dbReference>
<dbReference type="CDD" id="cd06257">
    <property type="entry name" value="DnaJ"/>
    <property type="match status" value="1"/>
</dbReference>
<dbReference type="GO" id="GO:0001405">
    <property type="term" value="C:PAM complex, Tim23 associated import motor"/>
    <property type="evidence" value="ECO:0007669"/>
    <property type="project" value="TreeGrafter"/>
</dbReference>
<evidence type="ECO:0000256" key="3">
    <source>
        <dbReference type="ARBA" id="ARBA00023010"/>
    </source>
</evidence>
<dbReference type="Proteomes" id="UP000531151">
    <property type="component" value="Unassembled WGS sequence"/>
</dbReference>
<keyword evidence="3" id="KW-0811">Translocation</keyword>
<evidence type="ECO:0000256" key="5">
    <source>
        <dbReference type="ARBA" id="ARBA00023136"/>
    </source>
</evidence>
<keyword evidence="5" id="KW-0472">Membrane</keyword>
<sequence length="121" mass="13427">TKLNPELVRTVIAFGFGVATVAFADHYAFHLWKSLEQAITGTTKRTSTSSLSLYYKGRLEQKMNRQEVSLILGVSPSASKAKIRTAHRKTMILTHPDKGLSSYLETKINEAKDLSESTAKI</sequence>
<evidence type="ECO:0000256" key="1">
    <source>
        <dbReference type="ARBA" id="ARBA00004434"/>
    </source>
</evidence>
<keyword evidence="3" id="KW-0813">Transport</keyword>
<keyword evidence="2" id="KW-0999">Mitochondrion inner membrane</keyword>
<dbReference type="InterPro" id="IPR001623">
    <property type="entry name" value="DnaJ_domain"/>
</dbReference>
<keyword evidence="7" id="KW-1185">Reference proteome</keyword>
<keyword evidence="3" id="KW-0653">Protein transport</keyword>
<organism evidence="6 7">
    <name type="scientific">Geococcyx californianus</name>
    <name type="common">Greater roadrunner</name>
    <name type="synonym">Saurothera californiana</name>
    <dbReference type="NCBI Taxonomy" id="8947"/>
    <lineage>
        <taxon>Eukaryota</taxon>
        <taxon>Metazoa</taxon>
        <taxon>Chordata</taxon>
        <taxon>Craniata</taxon>
        <taxon>Vertebrata</taxon>
        <taxon>Euteleostomi</taxon>
        <taxon>Archelosauria</taxon>
        <taxon>Archosauria</taxon>
        <taxon>Dinosauria</taxon>
        <taxon>Saurischia</taxon>
        <taxon>Theropoda</taxon>
        <taxon>Coelurosauria</taxon>
        <taxon>Aves</taxon>
        <taxon>Neognathae</taxon>
        <taxon>Neoaves</taxon>
        <taxon>Otidimorphae</taxon>
        <taxon>Cuculiformes</taxon>
        <taxon>Neomorphidae</taxon>
        <taxon>Geococcyx</taxon>
    </lineage>
</organism>
<dbReference type="Gene3D" id="1.10.287.110">
    <property type="entry name" value="DnaJ domain"/>
    <property type="match status" value="1"/>
</dbReference>
<comment type="caution">
    <text evidence="6">The sequence shown here is derived from an EMBL/GenBank/DDBJ whole genome shotgun (WGS) entry which is preliminary data.</text>
</comment>